<feature type="transmembrane region" description="Helical" evidence="8">
    <location>
        <begin position="246"/>
        <end position="270"/>
    </location>
</feature>
<reference evidence="9" key="2">
    <citation type="submission" date="2010-05" db="EMBL/GenBank/DDBJ databases">
        <authorList>
            <person name="Almeida L.G."/>
            <person name="Nicolas M.F."/>
            <person name="Souza R.C."/>
            <person name="Vasconcelos A.T.R."/>
        </authorList>
    </citation>
    <scope>NUCLEOTIDE SEQUENCE</scope>
</reference>
<evidence type="ECO:0000256" key="7">
    <source>
        <dbReference type="SAM" id="MobiDB-lite"/>
    </source>
</evidence>
<comment type="similarity">
    <text evidence="2">Belongs to the ninjurin family.</text>
</comment>
<evidence type="ECO:0000256" key="4">
    <source>
        <dbReference type="ARBA" id="ARBA00022889"/>
    </source>
</evidence>
<dbReference type="AlphaFoldDB" id="W5JQD4"/>
<dbReference type="InterPro" id="IPR007007">
    <property type="entry name" value="Ninjurin"/>
</dbReference>
<dbReference type="OMA" id="NENDFCK"/>
<dbReference type="GO" id="GO:0042246">
    <property type="term" value="P:tissue regeneration"/>
    <property type="evidence" value="ECO:0007669"/>
    <property type="project" value="InterPro"/>
</dbReference>
<accession>W5JQD4</accession>
<dbReference type="FunCoup" id="W5JQD4">
    <property type="interactions" value="12"/>
</dbReference>
<evidence type="ECO:0000256" key="1">
    <source>
        <dbReference type="ARBA" id="ARBA00004141"/>
    </source>
</evidence>
<dbReference type="Pfam" id="PF04923">
    <property type="entry name" value="Ninjurin"/>
    <property type="match status" value="1"/>
</dbReference>
<reference evidence="10" key="4">
    <citation type="submission" date="2015-06" db="UniProtKB">
        <authorList>
            <consortium name="EnsemblMetazoa"/>
        </authorList>
    </citation>
    <scope>IDENTIFICATION</scope>
</reference>
<dbReference type="EMBL" id="ADMH02000632">
    <property type="protein sequence ID" value="ETN65503.1"/>
    <property type="molecule type" value="Genomic_DNA"/>
</dbReference>
<keyword evidence="4" id="KW-0130">Cell adhesion</keyword>
<dbReference type="Proteomes" id="UP000000673">
    <property type="component" value="Unassembled WGS sequence"/>
</dbReference>
<dbReference type="PANTHER" id="PTHR12316:SF20">
    <property type="entry name" value="NINJURIN-A"/>
    <property type="match status" value="1"/>
</dbReference>
<name>W5JQD4_ANODA</name>
<evidence type="ECO:0000313" key="11">
    <source>
        <dbReference type="Proteomes" id="UP000000673"/>
    </source>
</evidence>
<dbReference type="EnsemblMetazoa" id="ADAC002718-RA">
    <property type="protein sequence ID" value="ADAC002718-PA"/>
    <property type="gene ID" value="ADAC002718"/>
</dbReference>
<evidence type="ECO:0000256" key="8">
    <source>
        <dbReference type="SAM" id="Phobius"/>
    </source>
</evidence>
<dbReference type="GO" id="GO:0016020">
    <property type="term" value="C:membrane"/>
    <property type="evidence" value="ECO:0007669"/>
    <property type="project" value="UniProtKB-SubCell"/>
</dbReference>
<reference evidence="9 11" key="1">
    <citation type="journal article" date="2010" name="BMC Genomics">
        <title>Combination of measures distinguishes pre-miRNAs from other stem-loops in the genome of the newly sequenced Anopheles darlingi.</title>
        <authorList>
            <person name="Mendes N.D."/>
            <person name="Freitas A.T."/>
            <person name="Vasconcelos A.T."/>
            <person name="Sagot M.F."/>
        </authorList>
    </citation>
    <scope>NUCLEOTIDE SEQUENCE</scope>
</reference>
<dbReference type="VEuPathDB" id="VectorBase:ADAR2_002156"/>
<feature type="region of interest" description="Disordered" evidence="7">
    <location>
        <begin position="1"/>
        <end position="185"/>
    </location>
</feature>
<evidence type="ECO:0000256" key="6">
    <source>
        <dbReference type="ARBA" id="ARBA00023136"/>
    </source>
</evidence>
<reference evidence="9" key="3">
    <citation type="journal article" date="2013" name="Nucleic Acids Res.">
        <title>The genome of Anopheles darlingi, the main neotropical malaria vector.</title>
        <authorList>
            <person name="Marinotti O."/>
            <person name="Cerqueira G.C."/>
            <person name="de Almeida L.G."/>
            <person name="Ferro M.I."/>
            <person name="Loreto E.L."/>
            <person name="Zaha A."/>
            <person name="Teixeira S.M."/>
            <person name="Wespiser A.R."/>
            <person name="Almeida E Silva A."/>
            <person name="Schlindwein A.D."/>
            <person name="Pacheco A.C."/>
            <person name="Silva A.L."/>
            <person name="Graveley B.R."/>
            <person name="Walenz B.P."/>
            <person name="Lima Bde A."/>
            <person name="Ribeiro C.A."/>
            <person name="Nunes-Silva C.G."/>
            <person name="de Carvalho C.R."/>
            <person name="Soares C.M."/>
            <person name="de Menezes C.B."/>
            <person name="Matiolli C."/>
            <person name="Caffrey D."/>
            <person name="Araujo D.A."/>
            <person name="de Oliveira D.M."/>
            <person name="Golenbock D."/>
            <person name="Grisard E.C."/>
            <person name="Fantinatti-Garboggini F."/>
            <person name="de Carvalho F.M."/>
            <person name="Barcellos F.G."/>
            <person name="Prosdocimi F."/>
            <person name="May G."/>
            <person name="Azevedo Junior G.M."/>
            <person name="Guimaraes G.M."/>
            <person name="Goldman G.H."/>
            <person name="Padilha I.Q."/>
            <person name="Batista Jda S."/>
            <person name="Ferro J.A."/>
            <person name="Ribeiro J.M."/>
            <person name="Fietto J.L."/>
            <person name="Dabbas K.M."/>
            <person name="Cerdeira L."/>
            <person name="Agnez-Lima L.F."/>
            <person name="Brocchi M."/>
            <person name="de Carvalho M.O."/>
            <person name="Teixeira Mde M."/>
            <person name="Diniz Maia Mde M."/>
            <person name="Goldman M.H."/>
            <person name="Cruz Schneider M.P."/>
            <person name="Felipe M.S."/>
            <person name="Hungria M."/>
            <person name="Nicolas M.F."/>
            <person name="Pereira M."/>
            <person name="Montes M.A."/>
            <person name="Cantao M.E."/>
            <person name="Vincentz M."/>
            <person name="Rafael M.S."/>
            <person name="Silverman N."/>
            <person name="Stoco P.H."/>
            <person name="Souza R.C."/>
            <person name="Vicentini R."/>
            <person name="Gazzinelli R.T."/>
            <person name="Neves Rde O."/>
            <person name="Silva R."/>
            <person name="Astolfi-Filho S."/>
            <person name="Maciel T.E."/>
            <person name="Urmenyi T.P."/>
            <person name="Tadei W.P."/>
            <person name="Camargo E.P."/>
            <person name="de Vasconcelos A.T."/>
        </authorList>
    </citation>
    <scope>NUCLEOTIDE SEQUENCE</scope>
</reference>
<sequence length="319" mass="34306">METNGDKNVDAVEINIEGEMESIDVPDAGRNRAAAQPQPRRGRRSLSPGAANNTPGEAAASAASTNGRRSRSSSRSPGRRKRDTEMALADAVPLLPAGNHTGEADLPRQRPPIAGPEMDDEDEEDAVDKTTRFDPNDPDRGIDNGFLEPSEERSKDDRGSTDRADRRGGGGGGGGRRNQGPAFPYAPGFAPDGTVQTTNSGEVIPDVNVYQQKKNLAQGMMDLALLSANANQLRYVLDSGKKDHPYYYINLVFISSSIIAQVAVGIGLIWKSRYNIKREADLCKADRINNLVTIGIFIITIVNVLISAFGMADTNPSKT</sequence>
<evidence type="ECO:0000313" key="9">
    <source>
        <dbReference type="EMBL" id="ETN65503.1"/>
    </source>
</evidence>
<feature type="transmembrane region" description="Helical" evidence="8">
    <location>
        <begin position="291"/>
        <end position="312"/>
    </location>
</feature>
<dbReference type="HOGENOM" id="CLU_074201_0_0_1"/>
<keyword evidence="6 8" id="KW-0472">Membrane</keyword>
<dbReference type="VEuPathDB" id="VectorBase:ADAC002718"/>
<keyword evidence="5 8" id="KW-1133">Transmembrane helix</keyword>
<organism evidence="9">
    <name type="scientific">Anopheles darlingi</name>
    <name type="common">Mosquito</name>
    <dbReference type="NCBI Taxonomy" id="43151"/>
    <lineage>
        <taxon>Eukaryota</taxon>
        <taxon>Metazoa</taxon>
        <taxon>Ecdysozoa</taxon>
        <taxon>Arthropoda</taxon>
        <taxon>Hexapoda</taxon>
        <taxon>Insecta</taxon>
        <taxon>Pterygota</taxon>
        <taxon>Neoptera</taxon>
        <taxon>Endopterygota</taxon>
        <taxon>Diptera</taxon>
        <taxon>Nematocera</taxon>
        <taxon>Culicoidea</taxon>
        <taxon>Culicidae</taxon>
        <taxon>Anophelinae</taxon>
        <taxon>Anopheles</taxon>
    </lineage>
</organism>
<dbReference type="PANTHER" id="PTHR12316">
    <property type="entry name" value="NINJURIN-RELATED"/>
    <property type="match status" value="1"/>
</dbReference>
<evidence type="ECO:0000256" key="3">
    <source>
        <dbReference type="ARBA" id="ARBA00022692"/>
    </source>
</evidence>
<keyword evidence="3 8" id="KW-0812">Transmembrane</keyword>
<feature type="compositionally biased region" description="Basic and acidic residues" evidence="7">
    <location>
        <begin position="150"/>
        <end position="168"/>
    </location>
</feature>
<feature type="compositionally biased region" description="Basic and acidic residues" evidence="7">
    <location>
        <begin position="127"/>
        <end position="142"/>
    </location>
</feature>
<dbReference type="eggNOG" id="ENOG502S12Z">
    <property type="taxonomic scope" value="Eukaryota"/>
</dbReference>
<comment type="subcellular location">
    <subcellularLocation>
        <location evidence="1">Membrane</location>
        <topology evidence="1">Multi-pass membrane protein</topology>
    </subcellularLocation>
</comment>
<proteinExistence type="inferred from homology"/>
<keyword evidence="11" id="KW-1185">Reference proteome</keyword>
<evidence type="ECO:0000256" key="5">
    <source>
        <dbReference type="ARBA" id="ARBA00022989"/>
    </source>
</evidence>
<gene>
    <name evidence="9" type="ORF">AND_002718</name>
</gene>
<feature type="compositionally biased region" description="Basic and acidic residues" evidence="7">
    <location>
        <begin position="1"/>
        <end position="10"/>
    </location>
</feature>
<feature type="compositionally biased region" description="Acidic residues" evidence="7">
    <location>
        <begin position="117"/>
        <end position="126"/>
    </location>
</feature>
<feature type="compositionally biased region" description="Basic residues" evidence="7">
    <location>
        <begin position="68"/>
        <end position="81"/>
    </location>
</feature>
<evidence type="ECO:0000256" key="2">
    <source>
        <dbReference type="ARBA" id="ARBA00008141"/>
    </source>
</evidence>
<dbReference type="GO" id="GO:0007155">
    <property type="term" value="P:cell adhesion"/>
    <property type="evidence" value="ECO:0007669"/>
    <property type="project" value="UniProtKB-KW"/>
</dbReference>
<feature type="compositionally biased region" description="Low complexity" evidence="7">
    <location>
        <begin position="48"/>
        <end position="67"/>
    </location>
</feature>
<evidence type="ECO:0000313" key="10">
    <source>
        <dbReference type="EnsemblMetazoa" id="ADAC002718-PA"/>
    </source>
</evidence>
<protein>
    <submittedName>
        <fullName evidence="9">Ninjurin a</fullName>
    </submittedName>
</protein>